<dbReference type="GO" id="GO:0050524">
    <property type="term" value="F:coenzyme-B sulfoethylthiotransferase activity"/>
    <property type="evidence" value="ECO:0007669"/>
    <property type="project" value="InterPro"/>
</dbReference>
<dbReference type="InterPro" id="IPR009047">
    <property type="entry name" value="Me_CoM_Rdtase_asu_C"/>
</dbReference>
<dbReference type="Pfam" id="PF02249">
    <property type="entry name" value="MCR_alpha"/>
    <property type="match status" value="1"/>
</dbReference>
<dbReference type="SUPFAM" id="SSF48081">
    <property type="entry name" value="Methyl-coenzyme M reductase alpha and beta chain C-terminal domain"/>
    <property type="match status" value="1"/>
</dbReference>
<protein>
    <submittedName>
        <fullName evidence="2">Methyl coenzyme M reductase alpha subunit</fullName>
    </submittedName>
</protein>
<evidence type="ECO:0000259" key="1">
    <source>
        <dbReference type="Pfam" id="PF02249"/>
    </source>
</evidence>
<proteinExistence type="predicted"/>
<dbReference type="AlphaFoldDB" id="A1XVZ5"/>
<evidence type="ECO:0000313" key="2">
    <source>
        <dbReference type="EMBL" id="ABI18433.1"/>
    </source>
</evidence>
<organism evidence="2">
    <name type="scientific">uncultured methanogenic archaeon</name>
    <dbReference type="NCBI Taxonomy" id="198240"/>
    <lineage>
        <taxon>Archaea</taxon>
        <taxon>Methanobacteriati</taxon>
        <taxon>Methanobacteriota</taxon>
        <taxon>environmental samples</taxon>
    </lineage>
</organism>
<name>A1XVZ5_9EURY</name>
<sequence>SMTTPTSVWTTSRTKYKVDWKNPSGKDKVKASQDVVNDIASEVTLYGMEQYEQFPTATRNPLRWLPESIGAGSRIRSVDINRNRELQRRSERLVPVHAPAQGRLVTSRILRIRHRGPVWSSQPESSGRR</sequence>
<feature type="non-terminal residue" evidence="2">
    <location>
        <position position="129"/>
    </location>
</feature>
<gene>
    <name evidence="2" type="primary">mcrA</name>
</gene>
<reference evidence="2" key="1">
    <citation type="submission" date="2006-06" db="EMBL/GenBank/DDBJ databases">
        <title>Molecular characterization of the methanogenic community of an acidic bog and an anaerobic digester treating municipal wastewater sludge.</title>
        <authorList>
            <person name="Steinberg L.M."/>
            <person name="Speers A."/>
            <person name="Regan J.M."/>
        </authorList>
    </citation>
    <scope>NUCLEOTIDE SEQUENCE</scope>
</reference>
<feature type="non-terminal residue" evidence="2">
    <location>
        <position position="1"/>
    </location>
</feature>
<dbReference type="EMBL" id="DQ680465">
    <property type="protein sequence ID" value="ABI18433.1"/>
    <property type="molecule type" value="Genomic_DNA"/>
</dbReference>
<feature type="domain" description="Methyl-coenzyme M reductase alpha subunit C-terminal" evidence="1">
    <location>
        <begin position="24"/>
        <end position="58"/>
    </location>
</feature>
<accession>A1XVZ5</accession>
<dbReference type="GO" id="GO:0015948">
    <property type="term" value="P:methanogenesis"/>
    <property type="evidence" value="ECO:0007669"/>
    <property type="project" value="InterPro"/>
</dbReference>
<dbReference type="Gene3D" id="1.20.840.10">
    <property type="entry name" value="Methyl-coenzyme M reductase, alpha/beta subunit, C-terminal"/>
    <property type="match status" value="1"/>
</dbReference>
<dbReference type="InterPro" id="IPR008924">
    <property type="entry name" value="Me_CoM_Rdtase_asu/bsu_C"/>
</dbReference>